<dbReference type="InterPro" id="IPR039422">
    <property type="entry name" value="MarR/SlyA-like"/>
</dbReference>
<dbReference type="SUPFAM" id="SSF46785">
    <property type="entry name" value="Winged helix' DNA-binding domain"/>
    <property type="match status" value="1"/>
</dbReference>
<organism evidence="2 3">
    <name type="scientific">Fusibacter ferrireducens</name>
    <dbReference type="NCBI Taxonomy" id="2785058"/>
    <lineage>
        <taxon>Bacteria</taxon>
        <taxon>Bacillati</taxon>
        <taxon>Bacillota</taxon>
        <taxon>Clostridia</taxon>
        <taxon>Eubacteriales</taxon>
        <taxon>Eubacteriales Family XII. Incertae Sedis</taxon>
        <taxon>Fusibacter</taxon>
    </lineage>
</organism>
<dbReference type="SMART" id="SM00347">
    <property type="entry name" value="HTH_MARR"/>
    <property type="match status" value="1"/>
</dbReference>
<dbReference type="Proteomes" id="UP000614200">
    <property type="component" value="Unassembled WGS sequence"/>
</dbReference>
<keyword evidence="3" id="KW-1185">Reference proteome</keyword>
<dbReference type="InterPro" id="IPR036390">
    <property type="entry name" value="WH_DNA-bd_sf"/>
</dbReference>
<evidence type="ECO:0000259" key="1">
    <source>
        <dbReference type="PROSITE" id="PS50995"/>
    </source>
</evidence>
<evidence type="ECO:0000313" key="2">
    <source>
        <dbReference type="EMBL" id="MBF4691591.1"/>
    </source>
</evidence>
<dbReference type="RefSeq" id="WP_194699838.1">
    <property type="nucleotide sequence ID" value="NZ_JADKNH010000001.1"/>
</dbReference>
<protein>
    <submittedName>
        <fullName evidence="2">MarR family transcriptional regulator</fullName>
    </submittedName>
</protein>
<dbReference type="InterPro" id="IPR000835">
    <property type="entry name" value="HTH_MarR-typ"/>
</dbReference>
<evidence type="ECO:0000313" key="3">
    <source>
        <dbReference type="Proteomes" id="UP000614200"/>
    </source>
</evidence>
<proteinExistence type="predicted"/>
<accession>A0ABR9ZNM6</accession>
<dbReference type="Gene3D" id="1.10.10.10">
    <property type="entry name" value="Winged helix-like DNA-binding domain superfamily/Winged helix DNA-binding domain"/>
    <property type="match status" value="1"/>
</dbReference>
<comment type="caution">
    <text evidence="2">The sequence shown here is derived from an EMBL/GenBank/DDBJ whole genome shotgun (WGS) entry which is preliminary data.</text>
</comment>
<dbReference type="PROSITE" id="PS50995">
    <property type="entry name" value="HTH_MARR_2"/>
    <property type="match status" value="1"/>
</dbReference>
<feature type="domain" description="HTH marR-type" evidence="1">
    <location>
        <begin position="8"/>
        <end position="140"/>
    </location>
</feature>
<sequence>MKENNITINCLAFQLSMARKKVQKWYERYLEEYGLSTSYVYVMEVIKEFGPSSLSLIAEKIELERATVSTLLGRMERDGFIERLVGKERRSMEVHLTPKGKKVLNHALSSLQNADKELNELLSGNLDEIKSSIQTLNNKL</sequence>
<gene>
    <name evidence="2" type="ORF">ISU02_00600</name>
</gene>
<dbReference type="EMBL" id="JADKNH010000001">
    <property type="protein sequence ID" value="MBF4691591.1"/>
    <property type="molecule type" value="Genomic_DNA"/>
</dbReference>
<reference evidence="2 3" key="1">
    <citation type="submission" date="2020-11" db="EMBL/GenBank/DDBJ databases">
        <title>Fusibacter basophilias sp. nov.</title>
        <authorList>
            <person name="Qiu D."/>
        </authorList>
    </citation>
    <scope>NUCLEOTIDE SEQUENCE [LARGE SCALE GENOMIC DNA]</scope>
    <source>
        <strain evidence="2 3">Q10-2</strain>
    </source>
</reference>
<dbReference type="PANTHER" id="PTHR33164:SF89">
    <property type="entry name" value="MARR FAMILY REGULATORY PROTEIN"/>
    <property type="match status" value="1"/>
</dbReference>
<dbReference type="InterPro" id="IPR036388">
    <property type="entry name" value="WH-like_DNA-bd_sf"/>
</dbReference>
<dbReference type="PANTHER" id="PTHR33164">
    <property type="entry name" value="TRANSCRIPTIONAL REGULATOR, MARR FAMILY"/>
    <property type="match status" value="1"/>
</dbReference>
<dbReference type="Pfam" id="PF01047">
    <property type="entry name" value="MarR"/>
    <property type="match status" value="1"/>
</dbReference>
<name>A0ABR9ZNM6_9FIRM</name>